<gene>
    <name evidence="2" type="ORF">EA71_00075</name>
</gene>
<dbReference type="PROSITE" id="PS51257">
    <property type="entry name" value="PROKAR_LIPOPROTEIN"/>
    <property type="match status" value="1"/>
</dbReference>
<dbReference type="AlphaFoldDB" id="A0A367CGX5"/>
<name>A0A367CGX5_9ENTE</name>
<dbReference type="SUPFAM" id="SSF82171">
    <property type="entry name" value="DPP6 N-terminal domain-like"/>
    <property type="match status" value="1"/>
</dbReference>
<comment type="caution">
    <text evidence="2">The sequence shown here is derived from an EMBL/GenBank/DDBJ whole genome shotgun (WGS) entry which is preliminary data.</text>
</comment>
<dbReference type="RefSeq" id="WP_113845085.1">
    <property type="nucleotide sequence ID" value="NZ_LEPB01000001.1"/>
</dbReference>
<evidence type="ECO:0000313" key="3">
    <source>
        <dbReference type="Proteomes" id="UP000252797"/>
    </source>
</evidence>
<evidence type="ECO:0008006" key="4">
    <source>
        <dbReference type="Google" id="ProtNLM"/>
    </source>
</evidence>
<keyword evidence="1" id="KW-0732">Signal</keyword>
<reference evidence="2 3" key="1">
    <citation type="submission" date="2015-06" db="EMBL/GenBank/DDBJ databases">
        <title>The Genome Sequence of Enterococcus durans 4EA1.</title>
        <authorList>
            <consortium name="The Broad Institute Genomics Platform"/>
            <consortium name="The Broad Institute Genome Sequencing Center for Infectious Disease"/>
            <person name="Earl A.M."/>
            <person name="Van Tyne D."/>
            <person name="Lebreton F."/>
            <person name="Saavedra J.T."/>
            <person name="Gilmore M.S."/>
            <person name="Manson Mcguire A."/>
            <person name="Clock S."/>
            <person name="Crupain M."/>
            <person name="Rangan U."/>
            <person name="Young S."/>
            <person name="Abouelleil A."/>
            <person name="Cao P."/>
            <person name="Chapman S.B."/>
            <person name="Griggs A."/>
            <person name="Priest M."/>
            <person name="Shea T."/>
            <person name="Wortman J."/>
            <person name="Nusbaum C."/>
            <person name="Birren B."/>
        </authorList>
    </citation>
    <scope>NUCLEOTIDE SEQUENCE [LARGE SCALE GENOMIC DNA]</scope>
    <source>
        <strain evidence="2 3">4EA1</strain>
    </source>
</reference>
<feature type="signal peptide" evidence="1">
    <location>
        <begin position="1"/>
        <end position="22"/>
    </location>
</feature>
<dbReference type="Proteomes" id="UP000252797">
    <property type="component" value="Unassembled WGS sequence"/>
</dbReference>
<protein>
    <recommendedName>
        <fullName evidence="4">Lipoprotein</fullName>
    </recommendedName>
</protein>
<dbReference type="EMBL" id="LEPB01000001">
    <property type="protein sequence ID" value="RCA11871.1"/>
    <property type="molecule type" value="Genomic_DNA"/>
</dbReference>
<evidence type="ECO:0000313" key="2">
    <source>
        <dbReference type="EMBL" id="RCA11871.1"/>
    </source>
</evidence>
<organism evidence="2 3">
    <name type="scientific">Enterococcus durans</name>
    <dbReference type="NCBI Taxonomy" id="53345"/>
    <lineage>
        <taxon>Bacteria</taxon>
        <taxon>Bacillati</taxon>
        <taxon>Bacillota</taxon>
        <taxon>Bacilli</taxon>
        <taxon>Lactobacillales</taxon>
        <taxon>Enterococcaceae</taxon>
        <taxon>Enterococcus</taxon>
    </lineage>
</organism>
<sequence>MKKYLLLLSGALLFLSSCTFHTTDQKNASTYDYFLYFSTTMDKYLTSGRLIGVGDKNQMLLKTSGLELGSFTQLNHQIHTSDRQYDYIYTPETNEVMKTKRTTKEHTGISTMVIEETVVKIFNHGYSDNGSYGNHFYVDDKHVSRNKFIIGLGHDSQQIYTLHEDTEAILLYQHTLVEGELTTQFASSFPHDEHHEYIFVYDLVVYKDGLYGIAFNSAKDYQSKLFHYSMEEKQCTFTDLSPDITIDNSGFPYSNGGFIYNDQLVYLASDSTIYFIDLETGKISKQHRITIDLTGVFFVDPIDEQNIAIASYDQENNIDIWTLNLTTFNEKKERTVHSTLWRNNEHLYDFQVKK</sequence>
<feature type="chain" id="PRO_5039564196" description="Lipoprotein" evidence="1">
    <location>
        <begin position="23"/>
        <end position="354"/>
    </location>
</feature>
<evidence type="ECO:0000256" key="1">
    <source>
        <dbReference type="SAM" id="SignalP"/>
    </source>
</evidence>
<accession>A0A367CGX5</accession>
<proteinExistence type="predicted"/>